<dbReference type="InterPro" id="IPR041711">
    <property type="entry name" value="Met-tRNA-FMT_N"/>
</dbReference>
<comment type="similarity">
    <text evidence="1 5">Belongs to the Fmt family.</text>
</comment>
<evidence type="ECO:0000256" key="3">
    <source>
        <dbReference type="ARBA" id="ARBA00022679"/>
    </source>
</evidence>
<dbReference type="STRING" id="1233.SAMN05216387_10969"/>
<dbReference type="InterPro" id="IPR005794">
    <property type="entry name" value="Fmt"/>
</dbReference>
<dbReference type="Pfam" id="PF02911">
    <property type="entry name" value="Formyl_trans_C"/>
    <property type="match status" value="1"/>
</dbReference>
<feature type="domain" description="Formyl transferase C-terminal" evidence="7">
    <location>
        <begin position="203"/>
        <end position="299"/>
    </location>
</feature>
<evidence type="ECO:0000256" key="2">
    <source>
        <dbReference type="ARBA" id="ARBA00012261"/>
    </source>
</evidence>
<dbReference type="AlphaFoldDB" id="A0A1H7PLQ2"/>
<dbReference type="EC" id="2.1.2.9" evidence="2 5"/>
<keyword evidence="9" id="KW-1185">Reference proteome</keyword>
<dbReference type="CDD" id="cd08646">
    <property type="entry name" value="FMT_core_Met-tRNA-FMT_N"/>
    <property type="match status" value="1"/>
</dbReference>
<dbReference type="OrthoDB" id="9802815at2"/>
<comment type="function">
    <text evidence="5">Attaches a formyl group to the free amino group of methionyl-tRNA(fMet). The formyl group appears to play a dual role in the initiator identity of N-formylmethionyl-tRNA by promoting its recognition by IF2 and preventing the misappropriation of this tRNA by the elongation apparatus.</text>
</comment>
<evidence type="ECO:0000259" key="7">
    <source>
        <dbReference type="Pfam" id="PF02911"/>
    </source>
</evidence>
<accession>A0A1H7PLQ2</accession>
<dbReference type="RefSeq" id="WP_090829081.1">
    <property type="nucleotide sequence ID" value="NZ_FOBH01000009.1"/>
</dbReference>
<evidence type="ECO:0000259" key="6">
    <source>
        <dbReference type="Pfam" id="PF00551"/>
    </source>
</evidence>
<dbReference type="InterPro" id="IPR005793">
    <property type="entry name" value="Formyl_trans_C"/>
</dbReference>
<comment type="catalytic activity">
    <reaction evidence="5">
        <text>L-methionyl-tRNA(fMet) + (6R)-10-formyltetrahydrofolate = N-formyl-L-methionyl-tRNA(fMet) + (6S)-5,6,7,8-tetrahydrofolate + H(+)</text>
        <dbReference type="Rhea" id="RHEA:24380"/>
        <dbReference type="Rhea" id="RHEA-COMP:9952"/>
        <dbReference type="Rhea" id="RHEA-COMP:9953"/>
        <dbReference type="ChEBI" id="CHEBI:15378"/>
        <dbReference type="ChEBI" id="CHEBI:57453"/>
        <dbReference type="ChEBI" id="CHEBI:78530"/>
        <dbReference type="ChEBI" id="CHEBI:78844"/>
        <dbReference type="ChEBI" id="CHEBI:195366"/>
        <dbReference type="EC" id="2.1.2.9"/>
    </reaction>
</comment>
<dbReference type="NCBIfam" id="TIGR00460">
    <property type="entry name" value="fmt"/>
    <property type="match status" value="1"/>
</dbReference>
<dbReference type="Pfam" id="PF00551">
    <property type="entry name" value="Formyl_trans_N"/>
    <property type="match status" value="1"/>
</dbReference>
<evidence type="ECO:0000256" key="5">
    <source>
        <dbReference type="HAMAP-Rule" id="MF_00182"/>
    </source>
</evidence>
<protein>
    <recommendedName>
        <fullName evidence="2 5">Methionyl-tRNA formyltransferase</fullName>
        <ecNumber evidence="2 5">2.1.2.9</ecNumber>
    </recommendedName>
</protein>
<keyword evidence="4 5" id="KW-0648">Protein biosynthesis</keyword>
<dbReference type="CDD" id="cd08704">
    <property type="entry name" value="Met_tRNA_FMT_C"/>
    <property type="match status" value="1"/>
</dbReference>
<organism evidence="8 9">
    <name type="scientific">Nitrosovibrio tenuis</name>
    <dbReference type="NCBI Taxonomy" id="1233"/>
    <lineage>
        <taxon>Bacteria</taxon>
        <taxon>Pseudomonadati</taxon>
        <taxon>Pseudomonadota</taxon>
        <taxon>Betaproteobacteria</taxon>
        <taxon>Nitrosomonadales</taxon>
        <taxon>Nitrosomonadaceae</taxon>
        <taxon>Nitrosovibrio</taxon>
    </lineage>
</organism>
<dbReference type="SUPFAM" id="SSF53328">
    <property type="entry name" value="Formyltransferase"/>
    <property type="match status" value="1"/>
</dbReference>
<evidence type="ECO:0000256" key="1">
    <source>
        <dbReference type="ARBA" id="ARBA00010699"/>
    </source>
</evidence>
<feature type="domain" description="Formyl transferase N-terminal" evidence="6">
    <location>
        <begin position="1"/>
        <end position="179"/>
    </location>
</feature>
<evidence type="ECO:0000256" key="4">
    <source>
        <dbReference type="ARBA" id="ARBA00022917"/>
    </source>
</evidence>
<dbReference type="EMBL" id="FOBH01000009">
    <property type="protein sequence ID" value="SEL36549.1"/>
    <property type="molecule type" value="Genomic_DNA"/>
</dbReference>
<keyword evidence="3 5" id="KW-0808">Transferase</keyword>
<sequence length="311" mass="33257">MKIIFAGTPPFSIPALEALARAGHEIGLVLTQPDRPAGRGMKTAMSAVKFLALEHKFAVLQPESLKQAELYPVLASIGADVMVVVAYGLILPSAVLNIPKFGCLNIHASLLPRWRGAAPIERAILAGDRETGITIMQMDQGLDTGSILLQRHIPIAQDDTAQTLRDKLASLGATSIVETLAGLQLGIIPVVPQDEFGVTYASKLEKHEAAIDWRASAKNINRAVRAFNPYPGAHSRVRETPIKVWRASIETGRGGEPGEVIAIESRGIVVACGIGALVLEIVQKSGGKKLSAANFLSGFPLRPGDRFEWQG</sequence>
<feature type="binding site" evidence="5">
    <location>
        <begin position="109"/>
        <end position="112"/>
    </location>
    <ligand>
        <name>(6S)-5,6,7,8-tetrahydrofolate</name>
        <dbReference type="ChEBI" id="CHEBI:57453"/>
    </ligand>
</feature>
<dbReference type="FunFam" id="3.40.50.12230:FF:000001">
    <property type="entry name" value="Methionyl-tRNA formyltransferase"/>
    <property type="match status" value="1"/>
</dbReference>
<dbReference type="InterPro" id="IPR044135">
    <property type="entry name" value="Met-tRNA-FMT_C"/>
</dbReference>
<name>A0A1H7PLQ2_9PROT</name>
<dbReference type="InterPro" id="IPR036477">
    <property type="entry name" value="Formyl_transf_N_sf"/>
</dbReference>
<dbReference type="GO" id="GO:0004479">
    <property type="term" value="F:methionyl-tRNA formyltransferase activity"/>
    <property type="evidence" value="ECO:0007669"/>
    <property type="project" value="UniProtKB-UniRule"/>
</dbReference>
<dbReference type="Gene3D" id="3.40.50.12230">
    <property type="match status" value="1"/>
</dbReference>
<dbReference type="PANTHER" id="PTHR11138:SF5">
    <property type="entry name" value="METHIONYL-TRNA FORMYLTRANSFERASE, MITOCHONDRIAL"/>
    <property type="match status" value="1"/>
</dbReference>
<evidence type="ECO:0000313" key="9">
    <source>
        <dbReference type="Proteomes" id="UP000198620"/>
    </source>
</evidence>
<gene>
    <name evidence="5" type="primary">fmt</name>
    <name evidence="8" type="ORF">SAMN05216387_10969</name>
</gene>
<dbReference type="HAMAP" id="MF_00182">
    <property type="entry name" value="Formyl_trans"/>
    <property type="match status" value="1"/>
</dbReference>
<proteinExistence type="inferred from homology"/>
<reference evidence="8 9" key="1">
    <citation type="submission" date="2016-10" db="EMBL/GenBank/DDBJ databases">
        <authorList>
            <person name="de Groot N.N."/>
        </authorList>
    </citation>
    <scope>NUCLEOTIDE SEQUENCE [LARGE SCALE GENOMIC DNA]</scope>
    <source>
        <strain evidence="8 9">Nv1</strain>
    </source>
</reference>
<dbReference type="InterPro" id="IPR002376">
    <property type="entry name" value="Formyl_transf_N"/>
</dbReference>
<evidence type="ECO:0000313" key="8">
    <source>
        <dbReference type="EMBL" id="SEL36549.1"/>
    </source>
</evidence>
<dbReference type="GO" id="GO:0005829">
    <property type="term" value="C:cytosol"/>
    <property type="evidence" value="ECO:0007669"/>
    <property type="project" value="TreeGrafter"/>
</dbReference>
<dbReference type="InterPro" id="IPR011034">
    <property type="entry name" value="Formyl_transferase-like_C_sf"/>
</dbReference>
<dbReference type="SUPFAM" id="SSF50486">
    <property type="entry name" value="FMT C-terminal domain-like"/>
    <property type="match status" value="1"/>
</dbReference>
<dbReference type="Proteomes" id="UP000198620">
    <property type="component" value="Unassembled WGS sequence"/>
</dbReference>
<dbReference type="PANTHER" id="PTHR11138">
    <property type="entry name" value="METHIONYL-TRNA FORMYLTRANSFERASE"/>
    <property type="match status" value="1"/>
</dbReference>